<accession>A0A1E3SUT3</accession>
<evidence type="ECO:0000313" key="1">
    <source>
        <dbReference type="EMBL" id="ODR05278.1"/>
    </source>
</evidence>
<dbReference type="EMBL" id="MIHC01000024">
    <property type="protein sequence ID" value="ODR05278.1"/>
    <property type="molecule type" value="Genomic_DNA"/>
</dbReference>
<keyword evidence="2" id="KW-1185">Reference proteome</keyword>
<dbReference type="AlphaFoldDB" id="A0A1E3SUT3"/>
<evidence type="ECO:0000313" key="2">
    <source>
        <dbReference type="Proteomes" id="UP000094224"/>
    </source>
</evidence>
<reference evidence="2" key="1">
    <citation type="submission" date="2016-09" db="EMBL/GenBank/DDBJ databases">
        <authorList>
            <person name="Greninger A.L."/>
            <person name="Jerome K.R."/>
            <person name="Mcnair B."/>
            <person name="Wallis C."/>
            <person name="Fang F."/>
        </authorList>
    </citation>
    <scope>NUCLEOTIDE SEQUENCE [LARGE SCALE GENOMIC DNA]</scope>
    <source>
        <strain evidence="2">BC1_M4</strain>
    </source>
</reference>
<gene>
    <name evidence="1" type="ORF">BHQ21_15025</name>
</gene>
<sequence length="198" mass="22561">MSEEHDVPEVTDTQKMLWRAVTSDLREMAERVCDGTATTEDTHAALNRLISCDIDPETLCNTLCIPPDAGRYADALERILRRIPDGWGRWISHDAGWYPIVANLDERLAAIDPDYVVHQVKEKFGALRYYCAPSDDPSTALQEAFREIIDEAQRMSAITCERCGEPGILHRRCHWRKTLCASCAETLRYTPIPVRDDR</sequence>
<protein>
    <submittedName>
        <fullName evidence="1">Uncharacterized protein</fullName>
    </submittedName>
</protein>
<comment type="caution">
    <text evidence="1">The sequence shown here is derived from an EMBL/GenBank/DDBJ whole genome shotgun (WGS) entry which is preliminary data.</text>
</comment>
<dbReference type="RefSeq" id="WP_069401070.1">
    <property type="nucleotide sequence ID" value="NZ_MIHC01000024.1"/>
</dbReference>
<proteinExistence type="predicted"/>
<name>A0A1E3SUT3_9MYCO</name>
<organism evidence="1 2">
    <name type="scientific">Mycobacterium sherrisii</name>
    <dbReference type="NCBI Taxonomy" id="243061"/>
    <lineage>
        <taxon>Bacteria</taxon>
        <taxon>Bacillati</taxon>
        <taxon>Actinomycetota</taxon>
        <taxon>Actinomycetes</taxon>
        <taxon>Mycobacteriales</taxon>
        <taxon>Mycobacteriaceae</taxon>
        <taxon>Mycobacterium</taxon>
        <taxon>Mycobacterium simiae complex</taxon>
    </lineage>
</organism>
<dbReference type="Proteomes" id="UP000094224">
    <property type="component" value="Unassembled WGS sequence"/>
</dbReference>